<dbReference type="PIRSF" id="PIRSF028757">
    <property type="entry name" value="LD-carboxypeptidase"/>
    <property type="match status" value="1"/>
</dbReference>
<evidence type="ECO:0000256" key="1">
    <source>
        <dbReference type="ARBA" id="ARBA00010233"/>
    </source>
</evidence>
<keyword evidence="4" id="KW-0378">Hydrolase</keyword>
<dbReference type="GO" id="GO:0006508">
    <property type="term" value="P:proteolysis"/>
    <property type="evidence" value="ECO:0007669"/>
    <property type="project" value="UniProtKB-KW"/>
</dbReference>
<evidence type="ECO:0000256" key="4">
    <source>
        <dbReference type="ARBA" id="ARBA00022801"/>
    </source>
</evidence>
<evidence type="ECO:0000256" key="3">
    <source>
        <dbReference type="ARBA" id="ARBA00022670"/>
    </source>
</evidence>
<keyword evidence="10" id="KW-1185">Reference proteome</keyword>
<dbReference type="GO" id="GO:0004180">
    <property type="term" value="F:carboxypeptidase activity"/>
    <property type="evidence" value="ECO:0007669"/>
    <property type="project" value="UniProtKB-KW"/>
</dbReference>
<dbReference type="InterPro" id="IPR040921">
    <property type="entry name" value="Peptidase_S66C"/>
</dbReference>
<dbReference type="Gene3D" id="3.50.30.60">
    <property type="entry name" value="LD-carboxypeptidase A C-terminal domain-like"/>
    <property type="match status" value="1"/>
</dbReference>
<evidence type="ECO:0000256" key="6">
    <source>
        <dbReference type="PIRSR" id="PIRSR028757-1"/>
    </source>
</evidence>
<proteinExistence type="inferred from homology"/>
<dbReference type="PANTHER" id="PTHR30237">
    <property type="entry name" value="MURAMOYLTETRAPEPTIDE CARBOXYPEPTIDASE"/>
    <property type="match status" value="1"/>
</dbReference>
<comment type="caution">
    <text evidence="9">The sequence shown here is derived from an EMBL/GenBank/DDBJ whole genome shotgun (WGS) entry which is preliminary data.</text>
</comment>
<evidence type="ECO:0000259" key="7">
    <source>
        <dbReference type="Pfam" id="PF02016"/>
    </source>
</evidence>
<feature type="domain" description="LD-carboxypeptidase N-terminal" evidence="7">
    <location>
        <begin position="14"/>
        <end position="129"/>
    </location>
</feature>
<dbReference type="EMBL" id="QRDZ01000025">
    <property type="protein sequence ID" value="RED63544.1"/>
    <property type="molecule type" value="Genomic_DNA"/>
</dbReference>
<dbReference type="Pfam" id="PF02016">
    <property type="entry name" value="Peptidase_S66"/>
    <property type="match status" value="1"/>
</dbReference>
<name>A0A3D9IP41_9BACL</name>
<dbReference type="OrthoDB" id="9807329at2"/>
<gene>
    <name evidence="9" type="ORF">DFP98_12591</name>
</gene>
<feature type="domain" description="LD-carboxypeptidase C-terminal" evidence="8">
    <location>
        <begin position="178"/>
        <end position="291"/>
    </location>
</feature>
<keyword evidence="5" id="KW-0720">Serine protease</keyword>
<evidence type="ECO:0000259" key="8">
    <source>
        <dbReference type="Pfam" id="PF17676"/>
    </source>
</evidence>
<reference evidence="9 10" key="1">
    <citation type="submission" date="2018-07" db="EMBL/GenBank/DDBJ databases">
        <title>Genomic Encyclopedia of Type Strains, Phase III (KMG-III): the genomes of soil and plant-associated and newly described type strains.</title>
        <authorList>
            <person name="Whitman W."/>
        </authorList>
    </citation>
    <scope>NUCLEOTIDE SEQUENCE [LARGE SCALE GENOMIC DNA]</scope>
    <source>
        <strain evidence="9 10">CECT 7287</strain>
    </source>
</reference>
<feature type="active site" description="Charge relay system" evidence="6">
    <location>
        <position position="209"/>
    </location>
</feature>
<keyword evidence="3" id="KW-0645">Protease</keyword>
<evidence type="ECO:0000313" key="9">
    <source>
        <dbReference type="EMBL" id="RED63544.1"/>
    </source>
</evidence>
<keyword evidence="2 9" id="KW-0121">Carboxypeptidase</keyword>
<evidence type="ECO:0000313" key="10">
    <source>
        <dbReference type="Proteomes" id="UP000256977"/>
    </source>
</evidence>
<dbReference type="GO" id="GO:0008236">
    <property type="term" value="F:serine-type peptidase activity"/>
    <property type="evidence" value="ECO:0007669"/>
    <property type="project" value="UniProtKB-KW"/>
</dbReference>
<dbReference type="Gene3D" id="3.40.50.10740">
    <property type="entry name" value="Class I glutamine amidotransferase-like"/>
    <property type="match status" value="1"/>
</dbReference>
<dbReference type="SUPFAM" id="SSF52317">
    <property type="entry name" value="Class I glutamine amidotransferase-like"/>
    <property type="match status" value="1"/>
</dbReference>
<accession>A0A3D9IP41</accession>
<dbReference type="InterPro" id="IPR040449">
    <property type="entry name" value="Peptidase_S66_N"/>
</dbReference>
<dbReference type="PANTHER" id="PTHR30237:SF2">
    <property type="entry name" value="MUREIN TETRAPEPTIDE CARBOXYPEPTIDASE"/>
    <property type="match status" value="1"/>
</dbReference>
<evidence type="ECO:0000256" key="2">
    <source>
        <dbReference type="ARBA" id="ARBA00022645"/>
    </source>
</evidence>
<comment type="similarity">
    <text evidence="1">Belongs to the peptidase S66 family.</text>
</comment>
<protein>
    <submittedName>
        <fullName evidence="9">Muramoyltetrapeptide carboxypeptidase</fullName>
    </submittedName>
</protein>
<sequence>MAIKPLALQRGDTVGIVTLGSPLAPATIDARIAYLQSLGLNVVVGRHIYDENGFLAGTARERAEDLMSMFADPNVRLILPSRGGVGVEGILPYLDFGFIRRHPKIVSGYSDITVLLNALTQLSGIVTLHSLMLIDFRPDTPPYNFAQFFTATSLEAVPRALDNPPGIPLVPKVPGNVSGPIVGGNLTSLTGTLGTPYEIDTRGKILLLEEVHEPVNTVFRYLEQLRLAGKFRDCRGIVMGECTGCQDAYGKSYEDVINEFVVPLGKPLVTGLASGHGMYKAAVPIGAFVNLNADEGTLTWLEPAVAYI</sequence>
<dbReference type="RefSeq" id="WP_116063658.1">
    <property type="nucleotide sequence ID" value="NZ_QRDZ01000025.1"/>
</dbReference>
<dbReference type="AlphaFoldDB" id="A0A3D9IP41"/>
<feature type="active site" description="Nucleophile" evidence="6">
    <location>
        <position position="110"/>
    </location>
</feature>
<dbReference type="Pfam" id="PF17676">
    <property type="entry name" value="Peptidase_S66C"/>
    <property type="match status" value="1"/>
</dbReference>
<dbReference type="CDD" id="cd07025">
    <property type="entry name" value="Peptidase_S66"/>
    <property type="match status" value="1"/>
</dbReference>
<evidence type="ECO:0000256" key="5">
    <source>
        <dbReference type="ARBA" id="ARBA00022825"/>
    </source>
</evidence>
<organism evidence="9 10">
    <name type="scientific">Cohnella phaseoli</name>
    <dbReference type="NCBI Taxonomy" id="456490"/>
    <lineage>
        <taxon>Bacteria</taxon>
        <taxon>Bacillati</taxon>
        <taxon>Bacillota</taxon>
        <taxon>Bacilli</taxon>
        <taxon>Bacillales</taxon>
        <taxon>Paenibacillaceae</taxon>
        <taxon>Cohnella</taxon>
    </lineage>
</organism>
<dbReference type="InterPro" id="IPR029062">
    <property type="entry name" value="Class_I_gatase-like"/>
</dbReference>
<dbReference type="InterPro" id="IPR027461">
    <property type="entry name" value="Carboxypeptidase_A_C_sf"/>
</dbReference>
<dbReference type="InterPro" id="IPR027478">
    <property type="entry name" value="LdcA_N"/>
</dbReference>
<dbReference type="SUPFAM" id="SSF141986">
    <property type="entry name" value="LD-carboxypeptidase A C-terminal domain-like"/>
    <property type="match status" value="1"/>
</dbReference>
<dbReference type="Proteomes" id="UP000256977">
    <property type="component" value="Unassembled WGS sequence"/>
</dbReference>
<dbReference type="InterPro" id="IPR003507">
    <property type="entry name" value="S66_fam"/>
</dbReference>
<feature type="active site" description="Charge relay system" evidence="6">
    <location>
        <position position="276"/>
    </location>
</feature>